<dbReference type="InterPro" id="IPR025337">
    <property type="entry name" value="Questin_oxidase-like"/>
</dbReference>
<dbReference type="Proteomes" id="UP000014062">
    <property type="component" value="Chromosome"/>
</dbReference>
<gene>
    <name evidence="3" type="ORF">SLI_0993</name>
</gene>
<evidence type="ECO:0000313" key="4">
    <source>
        <dbReference type="Proteomes" id="UP000014062"/>
    </source>
</evidence>
<evidence type="ECO:0000256" key="1">
    <source>
        <dbReference type="ARBA" id="ARBA00023002"/>
    </source>
</evidence>
<organism evidence="3 4">
    <name type="scientific">Streptomyces lividans 1326</name>
    <dbReference type="NCBI Taxonomy" id="1200984"/>
    <lineage>
        <taxon>Bacteria</taxon>
        <taxon>Bacillati</taxon>
        <taxon>Actinomycetota</taxon>
        <taxon>Actinomycetes</taxon>
        <taxon>Kitasatosporales</taxon>
        <taxon>Streptomycetaceae</taxon>
        <taxon>Streptomyces</taxon>
    </lineage>
</organism>
<evidence type="ECO:0008006" key="5">
    <source>
        <dbReference type="Google" id="ProtNLM"/>
    </source>
</evidence>
<dbReference type="Pfam" id="PF14027">
    <property type="entry name" value="Questin_oxidase"/>
    <property type="match status" value="1"/>
</dbReference>
<dbReference type="GO" id="GO:0016491">
    <property type="term" value="F:oxidoreductase activity"/>
    <property type="evidence" value="ECO:0007669"/>
    <property type="project" value="UniProtKB-KW"/>
</dbReference>
<feature type="region of interest" description="Disordered" evidence="2">
    <location>
        <begin position="1"/>
        <end position="49"/>
    </location>
</feature>
<sequence length="409" mass="44587">MSERRASPRPSVDPPDKRIDGAPRDLTARRAHRAAASSPPPKTVTERAAMKPHVNSDELAAAYARLHGYGPEFGGDEEGNHGLTNHGPMAVEVMVRRGLDIGVQKWLDRYVHRLAELPDVGEPVQPDGWSAALGQARRLPDWTVYFQRELAERSWQDVLTEWWPRLLPGIVAGSTHGVIRVGHAVRALCAFPGAPVRPMLDELAHGLAFWTARYRELTGVAMPTGSLTPQQAVTAVNRLDNQRGFIAHRLDRLEHSPGWTASLRLLQPAASTEEVPARLETLVDSAARAYLGFGHAAPVLLVHAATAPNAVLHVLPALPTELWQRSLTAAWAATAAIIATYAPTQSAPEAEIRARLPELSREDALCRAAEHGDEHVLKFTDTAVESYDRTGDPVFLATTSLAGELIDRP</sequence>
<protein>
    <recommendedName>
        <fullName evidence="5">DUF4243 domain-containing protein</fullName>
    </recommendedName>
</protein>
<proteinExistence type="predicted"/>
<evidence type="ECO:0000313" key="3">
    <source>
        <dbReference type="EMBL" id="EOY45710.1"/>
    </source>
</evidence>
<name>A0A7U9DNU3_STRLI</name>
<evidence type="ECO:0000256" key="2">
    <source>
        <dbReference type="SAM" id="MobiDB-lite"/>
    </source>
</evidence>
<dbReference type="EMBL" id="CM001889">
    <property type="protein sequence ID" value="EOY45710.1"/>
    <property type="molecule type" value="Genomic_DNA"/>
</dbReference>
<accession>A0A7U9DNU3</accession>
<dbReference type="AlphaFoldDB" id="A0A7U9DNU3"/>
<feature type="compositionally biased region" description="Basic and acidic residues" evidence="2">
    <location>
        <begin position="14"/>
        <end position="28"/>
    </location>
</feature>
<keyword evidence="1" id="KW-0560">Oxidoreductase</keyword>
<reference evidence="4" key="1">
    <citation type="journal article" date="2013" name="Genome Biol. Evol.">
        <title>The genome sequence of Streptomyces lividans 66 reveals a novel tRNA-dependent peptide biosynthetic system within a metal-related genomic island.</title>
        <authorList>
            <person name="Cruz-Morales P."/>
            <person name="Vijgenboom E."/>
            <person name="Iruegas-Bocardo F."/>
            <person name="Girard G."/>
            <person name="Yanez-Guerra L.A."/>
            <person name="Ramos-Aboites H.E."/>
            <person name="Pernodet J.L."/>
            <person name="Anne J."/>
            <person name="van Wezel G.P."/>
            <person name="Barona-Gomez F."/>
        </authorList>
    </citation>
    <scope>NUCLEOTIDE SEQUENCE [LARGE SCALE GENOMIC DNA]</scope>
    <source>
        <strain evidence="4">1326</strain>
    </source>
</reference>